<feature type="domain" description="Glycosyltransferase 2-like" evidence="2">
    <location>
        <begin position="50"/>
        <end position="233"/>
    </location>
</feature>
<keyword evidence="1" id="KW-1133">Transmembrane helix</keyword>
<dbReference type="Gene3D" id="3.90.550.10">
    <property type="entry name" value="Spore Coat Polysaccharide Biosynthesis Protein SpsA, Chain A"/>
    <property type="match status" value="1"/>
</dbReference>
<dbReference type="AlphaFoldDB" id="G6F2D9"/>
<comment type="caution">
    <text evidence="3">The sequence shown here is derived from an EMBL/GenBank/DDBJ whole genome shotgun (WGS) entry which is preliminary data.</text>
</comment>
<dbReference type="EMBL" id="AGFR01000009">
    <property type="protein sequence ID" value="EHD13593.1"/>
    <property type="molecule type" value="Genomic_DNA"/>
</dbReference>
<dbReference type="InterPro" id="IPR017832">
    <property type="entry name" value="Glyco_trans_2_hopen-assoc_HpnB"/>
</dbReference>
<sequence>MMLIVAACSFILWIVLFFFHGRFWRRGPILYSIPKTTLESIKEKWPDVYVIIPARDEAETIEKVTNSLLHQDYMGQYRVLVVDDGSSDNTGGIIRNYRQTLSLEDQERLDVIETSTRPTGWSGKLWGLSTGVDYIKQRYSTENAFFFFTDADIDHELSHLSTLVYKAQKDQLDQVSEMVQLRCENIYEKACIPAFVYFFCMLYPFPCVNKKSSKVAAGAGGTVLIRSKMLNKIGGVASLKSALIDDVTLATLVKKHGGNIYLGHSSLASSLRPYDELSDIWNMITRTAYVQLRYSVPFLLLTIALMSFMWFVPLIQIFTAQGLAHKLAVVAYCISICSFIPTLSRFRLSFLWIFALPFIALFYLLATIGSAVNYYRGKGMMWKGRAYTAPAIGDGKKELHLHLPDMVSSDNIQQANIQRDSE</sequence>
<dbReference type="eggNOG" id="COG1215">
    <property type="taxonomic scope" value="Bacteria"/>
</dbReference>
<protein>
    <submittedName>
        <fullName evidence="3">Glycosyl Transferase Family Protein</fullName>
    </submittedName>
</protein>
<accession>G6F2D9</accession>
<proteinExistence type="predicted"/>
<dbReference type="STRING" id="1088868.CIN_17850"/>
<evidence type="ECO:0000256" key="1">
    <source>
        <dbReference type="SAM" id="Phobius"/>
    </source>
</evidence>
<feature type="transmembrane region" description="Helical" evidence="1">
    <location>
        <begin position="327"/>
        <end position="344"/>
    </location>
</feature>
<evidence type="ECO:0000313" key="3">
    <source>
        <dbReference type="EMBL" id="EHD13593.1"/>
    </source>
</evidence>
<evidence type="ECO:0000313" key="4">
    <source>
        <dbReference type="Proteomes" id="UP000005939"/>
    </source>
</evidence>
<dbReference type="PANTHER" id="PTHR43646:SF3">
    <property type="entry name" value="SLR1566 PROTEIN"/>
    <property type="match status" value="1"/>
</dbReference>
<reference evidence="3 4" key="1">
    <citation type="submission" date="2011-10" db="EMBL/GenBank/DDBJ databases">
        <title>Genome Sequence of Commensalibacter intestini A911, isolated from Drosophila gut.</title>
        <authorList>
            <person name="Lee W.-J."/>
            <person name="Kim E.-K."/>
        </authorList>
    </citation>
    <scope>NUCLEOTIDE SEQUENCE [LARGE SCALE GENOMIC DNA]</scope>
    <source>
        <strain evidence="3 4">A911</strain>
    </source>
</reference>
<dbReference type="PANTHER" id="PTHR43646">
    <property type="entry name" value="GLYCOSYLTRANSFERASE"/>
    <property type="match status" value="1"/>
</dbReference>
<dbReference type="RefSeq" id="WP_008854775.1">
    <property type="nucleotide sequence ID" value="NZ_AGFR01000009.1"/>
</dbReference>
<keyword evidence="1" id="KW-0472">Membrane</keyword>
<dbReference type="SUPFAM" id="SSF53448">
    <property type="entry name" value="Nucleotide-diphospho-sugar transferases"/>
    <property type="match status" value="1"/>
</dbReference>
<feature type="transmembrane region" description="Helical" evidence="1">
    <location>
        <begin position="350"/>
        <end position="375"/>
    </location>
</feature>
<dbReference type="Proteomes" id="UP000005939">
    <property type="component" value="Unassembled WGS sequence"/>
</dbReference>
<feature type="transmembrane region" description="Helical" evidence="1">
    <location>
        <begin position="294"/>
        <end position="315"/>
    </location>
</feature>
<dbReference type="OrthoDB" id="9806525at2"/>
<name>G6F2D9_9PROT</name>
<keyword evidence="1" id="KW-0812">Transmembrane</keyword>
<evidence type="ECO:0000259" key="2">
    <source>
        <dbReference type="Pfam" id="PF00535"/>
    </source>
</evidence>
<organism evidence="3 4">
    <name type="scientific">Commensalibacter intestini A911</name>
    <dbReference type="NCBI Taxonomy" id="1088868"/>
    <lineage>
        <taxon>Bacteria</taxon>
        <taxon>Pseudomonadati</taxon>
        <taxon>Pseudomonadota</taxon>
        <taxon>Alphaproteobacteria</taxon>
        <taxon>Acetobacterales</taxon>
        <taxon>Acetobacteraceae</taxon>
    </lineage>
</organism>
<dbReference type="InterPro" id="IPR029044">
    <property type="entry name" value="Nucleotide-diphossugar_trans"/>
</dbReference>
<dbReference type="PATRIC" id="fig|1088868.3.peg.1792"/>
<dbReference type="NCBIfam" id="TIGR03469">
    <property type="entry name" value="HpnB"/>
    <property type="match status" value="1"/>
</dbReference>
<dbReference type="Pfam" id="PF00535">
    <property type="entry name" value="Glycos_transf_2"/>
    <property type="match status" value="1"/>
</dbReference>
<keyword evidence="3" id="KW-0808">Transferase</keyword>
<dbReference type="GO" id="GO:0016740">
    <property type="term" value="F:transferase activity"/>
    <property type="evidence" value="ECO:0007669"/>
    <property type="project" value="UniProtKB-KW"/>
</dbReference>
<gene>
    <name evidence="3" type="ORF">CIN_17850</name>
</gene>
<dbReference type="InterPro" id="IPR001173">
    <property type="entry name" value="Glyco_trans_2-like"/>
</dbReference>